<dbReference type="Proteomes" id="UP001144451">
    <property type="component" value="Unassembled WGS sequence"/>
</dbReference>
<dbReference type="InterPro" id="IPR047057">
    <property type="entry name" value="MerR_fam"/>
</dbReference>
<dbReference type="Gene3D" id="1.10.1660.10">
    <property type="match status" value="1"/>
</dbReference>
<reference evidence="4" key="1">
    <citation type="submission" date="2022-12" db="EMBL/GenBank/DDBJ databases">
        <title>Reference genome sequencing for broad-spectrum identification of bacterial and archaeal isolates by mass spectrometry.</title>
        <authorList>
            <person name="Sekiguchi Y."/>
            <person name="Tourlousse D.M."/>
        </authorList>
    </citation>
    <scope>NUCLEOTIDE SEQUENCE</scope>
    <source>
        <strain evidence="4">5-2</strain>
    </source>
</reference>
<accession>A0ABQ5RCJ0</accession>
<dbReference type="SUPFAM" id="SSF46955">
    <property type="entry name" value="Putative DNA-binding domain"/>
    <property type="match status" value="1"/>
</dbReference>
<keyword evidence="5" id="KW-1185">Reference proteome</keyword>
<comment type="caution">
    <text evidence="4">The sequence shown here is derived from an EMBL/GenBank/DDBJ whole genome shotgun (WGS) entry which is preliminary data.</text>
</comment>
<proteinExistence type="predicted"/>
<dbReference type="PANTHER" id="PTHR30204:SF93">
    <property type="entry name" value="HTH MERR-TYPE DOMAIN-CONTAINING PROTEIN"/>
    <property type="match status" value="1"/>
</dbReference>
<dbReference type="Pfam" id="PF13411">
    <property type="entry name" value="MerR_1"/>
    <property type="match status" value="1"/>
</dbReference>
<dbReference type="InterPro" id="IPR000551">
    <property type="entry name" value="MerR-type_HTH_dom"/>
</dbReference>
<gene>
    <name evidence="4" type="ORF">BCONGLO52_03910</name>
</gene>
<dbReference type="InterPro" id="IPR009061">
    <property type="entry name" value="DNA-bd_dom_put_sf"/>
</dbReference>
<name>A0ABQ5RCJ0_9MICO</name>
<evidence type="ECO:0000259" key="3">
    <source>
        <dbReference type="PROSITE" id="PS50937"/>
    </source>
</evidence>
<feature type="domain" description="HTH merR-type" evidence="3">
    <location>
        <begin position="3"/>
        <end position="72"/>
    </location>
</feature>
<keyword evidence="1" id="KW-0238">DNA-binding</keyword>
<dbReference type="SMART" id="SM00422">
    <property type="entry name" value="HTH_MERR"/>
    <property type="match status" value="1"/>
</dbReference>
<evidence type="ECO:0000256" key="1">
    <source>
        <dbReference type="ARBA" id="ARBA00023125"/>
    </source>
</evidence>
<feature type="region of interest" description="Disordered" evidence="2">
    <location>
        <begin position="237"/>
        <end position="259"/>
    </location>
</feature>
<dbReference type="PROSITE" id="PS50937">
    <property type="entry name" value="HTH_MERR_2"/>
    <property type="match status" value="1"/>
</dbReference>
<dbReference type="CDD" id="cd01106">
    <property type="entry name" value="HTH_TipAL-Mta"/>
    <property type="match status" value="1"/>
</dbReference>
<dbReference type="PANTHER" id="PTHR30204">
    <property type="entry name" value="REDOX-CYCLING DRUG-SENSING TRANSCRIPTIONAL ACTIVATOR SOXR"/>
    <property type="match status" value="1"/>
</dbReference>
<evidence type="ECO:0000313" key="5">
    <source>
        <dbReference type="Proteomes" id="UP001144451"/>
    </source>
</evidence>
<dbReference type="EMBL" id="BSDQ01000001">
    <property type="protein sequence ID" value="GLI29550.1"/>
    <property type="molecule type" value="Genomic_DNA"/>
</dbReference>
<sequence length="259" mass="28152">MMAWSTRRLAQLAGTTIKTIRHYHAIGLLEEPSRAGNGYKQYETAHLVRLLQIARLRELGMPLADIAELETSGETFTQTLRTLDAQLAESIARSQHLRAEIAELLEHHAEADVPAGFASVADALTPADRAIVMISERLFDEQGMEDLREIAAEHQEADHAFNALPADADEEEIDAVAADLAPVLRTIHEEHPGTRNPPLGPERRSTLPDLIQVVAELYNPAQVEVLRRAYVLARQAGADDGGARSDVGATPDPGDQAGG</sequence>
<evidence type="ECO:0000313" key="4">
    <source>
        <dbReference type="EMBL" id="GLI29550.1"/>
    </source>
</evidence>
<protein>
    <submittedName>
        <fullName evidence="4">Transcriptional regulator, MerR family protein</fullName>
    </submittedName>
</protein>
<evidence type="ECO:0000256" key="2">
    <source>
        <dbReference type="SAM" id="MobiDB-lite"/>
    </source>
</evidence>
<organism evidence="4 5">
    <name type="scientific">Brachybacterium conglomeratum</name>
    <dbReference type="NCBI Taxonomy" id="47846"/>
    <lineage>
        <taxon>Bacteria</taxon>
        <taxon>Bacillati</taxon>
        <taxon>Actinomycetota</taxon>
        <taxon>Actinomycetes</taxon>
        <taxon>Micrococcales</taxon>
        <taxon>Dermabacteraceae</taxon>
        <taxon>Brachybacterium</taxon>
    </lineage>
</organism>